<dbReference type="AlphaFoldDB" id="A0A540V8V3"/>
<dbReference type="InterPro" id="IPR019587">
    <property type="entry name" value="Polyketide_cyclase/dehydratase"/>
</dbReference>
<evidence type="ECO:0000313" key="1">
    <source>
        <dbReference type="EMBL" id="TQE93209.1"/>
    </source>
</evidence>
<proteinExistence type="predicted"/>
<dbReference type="Proteomes" id="UP000317371">
    <property type="component" value="Unassembled WGS sequence"/>
</dbReference>
<dbReference type="Pfam" id="PF10604">
    <property type="entry name" value="Polyketide_cyc2"/>
    <property type="match status" value="1"/>
</dbReference>
<dbReference type="EMBL" id="VIGC01000046">
    <property type="protein sequence ID" value="TQE93209.1"/>
    <property type="molecule type" value="Genomic_DNA"/>
</dbReference>
<dbReference type="InterPro" id="IPR023393">
    <property type="entry name" value="START-like_dom_sf"/>
</dbReference>
<evidence type="ECO:0000313" key="2">
    <source>
        <dbReference type="Proteomes" id="UP000317371"/>
    </source>
</evidence>
<name>A0A540V8V3_9CHLR</name>
<evidence type="ECO:0008006" key="3">
    <source>
        <dbReference type="Google" id="ProtNLM"/>
    </source>
</evidence>
<keyword evidence="2" id="KW-1185">Reference proteome</keyword>
<reference evidence="1 2" key="1">
    <citation type="submission" date="2019-06" db="EMBL/GenBank/DDBJ databases">
        <title>Genome sequence of Litorilinea aerophila BAA-2444.</title>
        <authorList>
            <person name="Maclea K.S."/>
            <person name="Maurais E.G."/>
            <person name="Iannazzi L.C."/>
        </authorList>
    </citation>
    <scope>NUCLEOTIDE SEQUENCE [LARGE SCALE GENOMIC DNA]</scope>
    <source>
        <strain evidence="1 2">ATCC BAA-2444</strain>
    </source>
</reference>
<dbReference type="OrthoDB" id="191189at2"/>
<sequence length="151" mass="17025">MTAPRFSVEATIQIHAATGAVWEKFRQVADWPRWNPEIVSARWLQGPPWEEDSVLELRHRSLFGRVVTTTAVIRMAASQDISSKTVVWESQGAGMVAVHTAQFSDNLGGCRLYARHTYHGWPALLLALLRGRQEAKLRQAMAALKAYVEQR</sequence>
<protein>
    <recommendedName>
        <fullName evidence="3">Polyketide cyclase</fullName>
    </recommendedName>
</protein>
<accession>A0A540V8V3</accession>
<dbReference type="SUPFAM" id="SSF55961">
    <property type="entry name" value="Bet v1-like"/>
    <property type="match status" value="1"/>
</dbReference>
<dbReference type="Gene3D" id="3.30.530.20">
    <property type="match status" value="1"/>
</dbReference>
<organism evidence="1 2">
    <name type="scientific">Litorilinea aerophila</name>
    <dbReference type="NCBI Taxonomy" id="1204385"/>
    <lineage>
        <taxon>Bacteria</taxon>
        <taxon>Bacillati</taxon>
        <taxon>Chloroflexota</taxon>
        <taxon>Caldilineae</taxon>
        <taxon>Caldilineales</taxon>
        <taxon>Caldilineaceae</taxon>
        <taxon>Litorilinea</taxon>
    </lineage>
</organism>
<dbReference type="InParanoid" id="A0A540V8V3"/>
<gene>
    <name evidence="1" type="ORF">FKZ61_22445</name>
</gene>
<dbReference type="RefSeq" id="WP_141612413.1">
    <property type="nucleotide sequence ID" value="NZ_VIGC02000046.1"/>
</dbReference>
<comment type="caution">
    <text evidence="1">The sequence shown here is derived from an EMBL/GenBank/DDBJ whole genome shotgun (WGS) entry which is preliminary data.</text>
</comment>